<keyword evidence="14" id="KW-1185">Reference proteome</keyword>
<evidence type="ECO:0000256" key="1">
    <source>
        <dbReference type="ARBA" id="ARBA00004123"/>
    </source>
</evidence>
<accession>A0ABQ8FUY9</accession>
<feature type="compositionally biased region" description="Basic and acidic residues" evidence="10">
    <location>
        <begin position="108"/>
        <end position="120"/>
    </location>
</feature>
<gene>
    <name evidence="13" type="ORF">B0J12DRAFT_354196</name>
</gene>
<evidence type="ECO:0000313" key="14">
    <source>
        <dbReference type="Proteomes" id="UP000774617"/>
    </source>
</evidence>
<dbReference type="Pfam" id="PF02268">
    <property type="entry name" value="TFIIA_gamma_N"/>
    <property type="match status" value="1"/>
</dbReference>
<dbReference type="Proteomes" id="UP000774617">
    <property type="component" value="Unassembled WGS sequence"/>
</dbReference>
<evidence type="ECO:0000259" key="11">
    <source>
        <dbReference type="Pfam" id="PF02268"/>
    </source>
</evidence>
<organism evidence="13 14">
    <name type="scientific">Macrophomina phaseolina</name>
    <dbReference type="NCBI Taxonomy" id="35725"/>
    <lineage>
        <taxon>Eukaryota</taxon>
        <taxon>Fungi</taxon>
        <taxon>Dikarya</taxon>
        <taxon>Ascomycota</taxon>
        <taxon>Pezizomycotina</taxon>
        <taxon>Dothideomycetes</taxon>
        <taxon>Dothideomycetes incertae sedis</taxon>
        <taxon>Botryosphaeriales</taxon>
        <taxon>Botryosphaeriaceae</taxon>
        <taxon>Macrophomina</taxon>
    </lineage>
</organism>
<evidence type="ECO:0000256" key="3">
    <source>
        <dbReference type="ARBA" id="ARBA00019928"/>
    </source>
</evidence>
<dbReference type="SUPFAM" id="SSF50784">
    <property type="entry name" value="Transcription factor IIA (TFIIA), beta-barrel domain"/>
    <property type="match status" value="1"/>
</dbReference>
<dbReference type="InterPro" id="IPR015871">
    <property type="entry name" value="TFIIA_gsu_C"/>
</dbReference>
<feature type="domain" description="Transcription initiation factor IIA gamma subunit N-terminal" evidence="11">
    <location>
        <begin position="9"/>
        <end position="45"/>
    </location>
</feature>
<feature type="domain" description="Transcription initiation factor IIA gamma subunit C-terminal" evidence="12">
    <location>
        <begin position="65"/>
        <end position="100"/>
    </location>
</feature>
<keyword evidence="4" id="KW-0805">Transcription regulation</keyword>
<comment type="subcellular location">
    <subcellularLocation>
        <location evidence="1">Nucleus</location>
    </subcellularLocation>
</comment>
<dbReference type="PANTHER" id="PTHR10966">
    <property type="entry name" value="TRANSCRIPTION INITIATION FACTOR IIA SUBUNIT 2"/>
    <property type="match status" value="1"/>
</dbReference>
<evidence type="ECO:0000313" key="13">
    <source>
        <dbReference type="EMBL" id="KAH7028390.1"/>
    </source>
</evidence>
<keyword evidence="6" id="KW-0539">Nucleus</keyword>
<dbReference type="SUPFAM" id="SSF47396">
    <property type="entry name" value="Transcription factor IIA (TFIIA), alpha-helical domain"/>
    <property type="match status" value="1"/>
</dbReference>
<keyword evidence="5" id="KW-0804">Transcription</keyword>
<dbReference type="InterPro" id="IPR009083">
    <property type="entry name" value="TFIIA_a-hlx"/>
</dbReference>
<proteinExistence type="inferred from homology"/>
<evidence type="ECO:0000256" key="2">
    <source>
        <dbReference type="ARBA" id="ARBA00007675"/>
    </source>
</evidence>
<evidence type="ECO:0000256" key="9">
    <source>
        <dbReference type="ARBA" id="ARBA00032215"/>
    </source>
</evidence>
<comment type="similarity">
    <text evidence="2">Belongs to the TFIIA subunit 2 family.</text>
</comment>
<name>A0ABQ8FUY9_9PEZI</name>
<dbReference type="InterPro" id="IPR015872">
    <property type="entry name" value="TFIIA_gsu_N"/>
</dbReference>
<dbReference type="CDD" id="cd10014">
    <property type="entry name" value="TFIIA_gamma_C"/>
    <property type="match status" value="1"/>
</dbReference>
<evidence type="ECO:0000256" key="7">
    <source>
        <dbReference type="ARBA" id="ARBA00024733"/>
    </source>
</evidence>
<evidence type="ECO:0000256" key="4">
    <source>
        <dbReference type="ARBA" id="ARBA00023015"/>
    </source>
</evidence>
<dbReference type="InterPro" id="IPR009088">
    <property type="entry name" value="TFIIA_b-brl"/>
</dbReference>
<dbReference type="InterPro" id="IPR003194">
    <property type="entry name" value="TFIIA_gsu"/>
</dbReference>
<dbReference type="Gene3D" id="2.30.18.10">
    <property type="entry name" value="Transcription factor IIA (TFIIA), beta-barrel domain"/>
    <property type="match status" value="1"/>
</dbReference>
<dbReference type="Gene3D" id="1.10.287.190">
    <property type="entry name" value="Transcription factor IIA gamma subunit, alpha-helical domain"/>
    <property type="match status" value="1"/>
</dbReference>
<dbReference type="EMBL" id="JAGTJR010000050">
    <property type="protein sequence ID" value="KAH7028390.1"/>
    <property type="molecule type" value="Genomic_DNA"/>
</dbReference>
<comment type="caution">
    <text evidence="13">The sequence shown here is derived from an EMBL/GenBank/DDBJ whole genome shotgun (WGS) entry which is preliminary data.</text>
</comment>
<protein>
    <recommendedName>
        <fullName evidence="3">Transcription initiation factor IIA subunit 2</fullName>
    </recommendedName>
    <alternativeName>
        <fullName evidence="9">General transcription factor IIA subunit 2</fullName>
    </alternativeName>
    <alternativeName>
        <fullName evidence="8">Transcription initiation factor IIA small chain</fullName>
    </alternativeName>
</protein>
<dbReference type="Pfam" id="PF02751">
    <property type="entry name" value="TFIIA_gamma_C"/>
    <property type="match status" value="1"/>
</dbReference>
<evidence type="ECO:0000256" key="6">
    <source>
        <dbReference type="ARBA" id="ARBA00023242"/>
    </source>
</evidence>
<evidence type="ECO:0000256" key="10">
    <source>
        <dbReference type="SAM" id="MobiDB-lite"/>
    </source>
</evidence>
<evidence type="ECO:0000256" key="5">
    <source>
        <dbReference type="ARBA" id="ARBA00023163"/>
    </source>
</evidence>
<reference evidence="13 14" key="1">
    <citation type="journal article" date="2021" name="Nat. Commun.">
        <title>Genetic determinants of endophytism in the Arabidopsis root mycobiome.</title>
        <authorList>
            <person name="Mesny F."/>
            <person name="Miyauchi S."/>
            <person name="Thiergart T."/>
            <person name="Pickel B."/>
            <person name="Atanasova L."/>
            <person name="Karlsson M."/>
            <person name="Huettel B."/>
            <person name="Barry K.W."/>
            <person name="Haridas S."/>
            <person name="Chen C."/>
            <person name="Bauer D."/>
            <person name="Andreopoulos W."/>
            <person name="Pangilinan J."/>
            <person name="LaButti K."/>
            <person name="Riley R."/>
            <person name="Lipzen A."/>
            <person name="Clum A."/>
            <person name="Drula E."/>
            <person name="Henrissat B."/>
            <person name="Kohler A."/>
            <person name="Grigoriev I.V."/>
            <person name="Martin F.M."/>
            <person name="Hacquard S."/>
        </authorList>
    </citation>
    <scope>NUCLEOTIDE SEQUENCE [LARGE SCALE GENOMIC DNA]</scope>
    <source>
        <strain evidence="13 14">MPI-SDFR-AT-0080</strain>
    </source>
</reference>
<evidence type="ECO:0000259" key="12">
    <source>
        <dbReference type="Pfam" id="PF02751"/>
    </source>
</evidence>
<feature type="region of interest" description="Disordered" evidence="10">
    <location>
        <begin position="107"/>
        <end position="133"/>
    </location>
</feature>
<sequence>MTSQDLEKHYRGTSIGLALIATLDELPAIPPQLAEKVRRHFDREVLIALRSHRINKKRMNFKAVRCHTYRFYDDRWLFVLKDVKVKTDSGRSIKSDWVTIDAISTGAEEDRRKAREAKEGPKKKKIRNRDQYL</sequence>
<evidence type="ECO:0000256" key="8">
    <source>
        <dbReference type="ARBA" id="ARBA00029848"/>
    </source>
</evidence>
<comment type="function">
    <text evidence="7">TFIIA is a component of the transcription machinery of RNA polymerase II and plays an important role in transcriptional activation. TFIIA in a complex with TBP mediates transcriptional activity.</text>
</comment>